<dbReference type="Gene3D" id="3.30.710.10">
    <property type="entry name" value="Potassium Channel Kv1.1, Chain A"/>
    <property type="match status" value="1"/>
</dbReference>
<dbReference type="InterPro" id="IPR011333">
    <property type="entry name" value="SKP1/BTB/POZ_sf"/>
</dbReference>
<dbReference type="SUPFAM" id="SSF81382">
    <property type="entry name" value="Skp1 dimerisation domain-like"/>
    <property type="match status" value="1"/>
</dbReference>
<reference evidence="1 2" key="1">
    <citation type="submission" date="2020-02" db="EMBL/GenBank/DDBJ databases">
        <authorList>
            <person name="Ferguson B K."/>
        </authorList>
    </citation>
    <scope>NUCLEOTIDE SEQUENCE [LARGE SCALE GENOMIC DNA]</scope>
</reference>
<dbReference type="InterPro" id="IPR036296">
    <property type="entry name" value="SKP1-like_dim_sf"/>
</dbReference>
<evidence type="ECO:0000313" key="1">
    <source>
        <dbReference type="EMBL" id="CAB0035709.1"/>
    </source>
</evidence>
<dbReference type="EMBL" id="CADCXV010000796">
    <property type="protein sequence ID" value="CAB0035709.1"/>
    <property type="molecule type" value="Genomic_DNA"/>
</dbReference>
<organism evidence="1 2">
    <name type="scientific">Trichogramma brassicae</name>
    <dbReference type="NCBI Taxonomy" id="86971"/>
    <lineage>
        <taxon>Eukaryota</taxon>
        <taxon>Metazoa</taxon>
        <taxon>Ecdysozoa</taxon>
        <taxon>Arthropoda</taxon>
        <taxon>Hexapoda</taxon>
        <taxon>Insecta</taxon>
        <taxon>Pterygota</taxon>
        <taxon>Neoptera</taxon>
        <taxon>Endopterygota</taxon>
        <taxon>Hymenoptera</taxon>
        <taxon>Apocrita</taxon>
        <taxon>Proctotrupomorpha</taxon>
        <taxon>Chalcidoidea</taxon>
        <taxon>Trichogrammatidae</taxon>
        <taxon>Trichogramma</taxon>
    </lineage>
</organism>
<dbReference type="GO" id="GO:0006511">
    <property type="term" value="P:ubiquitin-dependent protein catabolic process"/>
    <property type="evidence" value="ECO:0007669"/>
    <property type="project" value="InterPro"/>
</dbReference>
<protein>
    <submittedName>
        <fullName evidence="1">Uncharacterized protein</fullName>
    </submittedName>
</protein>
<evidence type="ECO:0000313" key="2">
    <source>
        <dbReference type="Proteomes" id="UP000479190"/>
    </source>
</evidence>
<sequence>MNVGLTVLGPFDEATRQLGSFDVVTRQLEYLVDNMASNQENSSETDLETLFALTLAANFLDMKDLLDLVTRAISLGYVKGQSPDDLSETSKNILKHRTSEILRKHLIKLITTVRITIHTKNKIQAFGDKVYIRKLCIVIIRSRGWMSFSTVEAPSYKYSSDDVESSTLQSATSIWYFVAVVIIDAFKNFIIVVFENFVFPVK</sequence>
<gene>
    <name evidence="1" type="ORF">TBRA_LOCUS7596</name>
</gene>
<keyword evidence="2" id="KW-1185">Reference proteome</keyword>
<accession>A0A6H5IFE6</accession>
<proteinExistence type="predicted"/>
<dbReference type="Proteomes" id="UP000479190">
    <property type="component" value="Unassembled WGS sequence"/>
</dbReference>
<dbReference type="AlphaFoldDB" id="A0A6H5IFE6"/>
<name>A0A6H5IFE6_9HYME</name>